<comment type="caution">
    <text evidence="2">The sequence shown here is derived from an EMBL/GenBank/DDBJ whole genome shotgun (WGS) entry which is preliminary data.</text>
</comment>
<name>A0A163BEJ5_DIDRA</name>
<feature type="region of interest" description="Disordered" evidence="1">
    <location>
        <begin position="1"/>
        <end position="100"/>
    </location>
</feature>
<proteinExistence type="predicted"/>
<sequence length="128" mass="13562">MATPQKTTTLHGGELHHTVSNTSTAAVESPEPQSSKSSGRSNLSHSTPVPEPTVTSESPESPNSTPPSAPRPSKRVRTTRVKQVSTSSTPYTVGSAQKATQVATRTIQRLVIRMLAGHGRRQPGLLIC</sequence>
<dbReference type="EMBL" id="JYNV01000240">
    <property type="protein sequence ID" value="KZM21731.1"/>
    <property type="molecule type" value="Genomic_DNA"/>
</dbReference>
<accession>A0A163BEJ5</accession>
<feature type="compositionally biased region" description="Low complexity" evidence="1">
    <location>
        <begin position="44"/>
        <end position="63"/>
    </location>
</feature>
<dbReference type="Proteomes" id="UP000076837">
    <property type="component" value="Unassembled WGS sequence"/>
</dbReference>
<organism evidence="2 3">
    <name type="scientific">Didymella rabiei</name>
    <name type="common">Chickpea ascochyta blight fungus</name>
    <name type="synonym">Mycosphaerella rabiei</name>
    <dbReference type="NCBI Taxonomy" id="5454"/>
    <lineage>
        <taxon>Eukaryota</taxon>
        <taxon>Fungi</taxon>
        <taxon>Dikarya</taxon>
        <taxon>Ascomycota</taxon>
        <taxon>Pezizomycotina</taxon>
        <taxon>Dothideomycetes</taxon>
        <taxon>Pleosporomycetidae</taxon>
        <taxon>Pleosporales</taxon>
        <taxon>Pleosporineae</taxon>
        <taxon>Didymellaceae</taxon>
        <taxon>Ascochyta</taxon>
    </lineage>
</organism>
<feature type="compositionally biased region" description="Polar residues" evidence="1">
    <location>
        <begin position="19"/>
        <end position="43"/>
    </location>
</feature>
<evidence type="ECO:0000256" key="1">
    <source>
        <dbReference type="SAM" id="MobiDB-lite"/>
    </source>
</evidence>
<protein>
    <submittedName>
        <fullName evidence="2">Uncharacterized protein</fullName>
    </submittedName>
</protein>
<dbReference type="AlphaFoldDB" id="A0A163BEJ5"/>
<feature type="compositionally biased region" description="Polar residues" evidence="1">
    <location>
        <begin position="81"/>
        <end position="100"/>
    </location>
</feature>
<gene>
    <name evidence="2" type="ORF">ST47_g7051</name>
</gene>
<reference evidence="2 3" key="1">
    <citation type="journal article" date="2016" name="Sci. Rep.">
        <title>Draft genome sequencing and secretome analysis of fungal phytopathogen Ascochyta rabiei provides insight into the necrotrophic effector repertoire.</title>
        <authorList>
            <person name="Verma S."/>
            <person name="Gazara R.K."/>
            <person name="Nizam S."/>
            <person name="Parween S."/>
            <person name="Chattopadhyay D."/>
            <person name="Verma P.K."/>
        </authorList>
    </citation>
    <scope>NUCLEOTIDE SEQUENCE [LARGE SCALE GENOMIC DNA]</scope>
    <source>
        <strain evidence="2 3">ArDII</strain>
    </source>
</reference>
<keyword evidence="3" id="KW-1185">Reference proteome</keyword>
<evidence type="ECO:0000313" key="2">
    <source>
        <dbReference type="EMBL" id="KZM21731.1"/>
    </source>
</evidence>
<evidence type="ECO:0000313" key="3">
    <source>
        <dbReference type="Proteomes" id="UP000076837"/>
    </source>
</evidence>